<name>A0A7K1UCR3_9BACT</name>
<organism evidence="2 3">
    <name type="scientific">Chitinophaga tropicalis</name>
    <dbReference type="NCBI Taxonomy" id="2683588"/>
    <lineage>
        <taxon>Bacteria</taxon>
        <taxon>Pseudomonadati</taxon>
        <taxon>Bacteroidota</taxon>
        <taxon>Chitinophagia</taxon>
        <taxon>Chitinophagales</taxon>
        <taxon>Chitinophagaceae</taxon>
        <taxon>Chitinophaga</taxon>
    </lineage>
</organism>
<evidence type="ECO:0000313" key="3">
    <source>
        <dbReference type="Proteomes" id="UP000461730"/>
    </source>
</evidence>
<feature type="transmembrane region" description="Helical" evidence="1">
    <location>
        <begin position="250"/>
        <end position="267"/>
    </location>
</feature>
<feature type="transmembrane region" description="Helical" evidence="1">
    <location>
        <begin position="154"/>
        <end position="176"/>
    </location>
</feature>
<keyword evidence="3" id="KW-1185">Reference proteome</keyword>
<evidence type="ECO:0008006" key="4">
    <source>
        <dbReference type="Google" id="ProtNLM"/>
    </source>
</evidence>
<keyword evidence="1" id="KW-0812">Transmembrane</keyword>
<comment type="caution">
    <text evidence="2">The sequence shown here is derived from an EMBL/GenBank/DDBJ whole genome shotgun (WGS) entry which is preliminary data.</text>
</comment>
<protein>
    <recommendedName>
        <fullName evidence="4">DoxX family protein</fullName>
    </recommendedName>
</protein>
<accession>A0A7K1UCR3</accession>
<keyword evidence="1" id="KW-0472">Membrane</keyword>
<feature type="transmembrane region" description="Helical" evidence="1">
    <location>
        <begin position="23"/>
        <end position="43"/>
    </location>
</feature>
<evidence type="ECO:0000313" key="2">
    <source>
        <dbReference type="EMBL" id="MVT12106.1"/>
    </source>
</evidence>
<dbReference type="RefSeq" id="WP_157309525.1">
    <property type="nucleotide sequence ID" value="NZ_WRXN01000019.1"/>
</dbReference>
<evidence type="ECO:0000256" key="1">
    <source>
        <dbReference type="SAM" id="Phobius"/>
    </source>
</evidence>
<feature type="transmembrane region" description="Helical" evidence="1">
    <location>
        <begin position="63"/>
        <end position="86"/>
    </location>
</feature>
<dbReference type="EMBL" id="WRXN01000019">
    <property type="protein sequence ID" value="MVT12106.1"/>
    <property type="molecule type" value="Genomic_DNA"/>
</dbReference>
<dbReference type="AlphaFoldDB" id="A0A7K1UCR3"/>
<reference evidence="2 3" key="1">
    <citation type="submission" date="2019-12" db="EMBL/GenBank/DDBJ databases">
        <title>Chitinophaga sp. strain ysch24 (GDMCC 1.1355), whole genome shotgun sequence.</title>
        <authorList>
            <person name="Zhang X."/>
        </authorList>
    </citation>
    <scope>NUCLEOTIDE SEQUENCE [LARGE SCALE GENOMIC DNA]</scope>
    <source>
        <strain evidence="3">ysch24</strain>
    </source>
</reference>
<gene>
    <name evidence="2" type="ORF">GO493_27860</name>
</gene>
<keyword evidence="1" id="KW-1133">Transmembrane helix</keyword>
<sequence>MSQTFFRQHPGPERPMALDGQPLPLFIKYLDCIFAAIAIVDFYNSLVLYPALFTPAISRYLFLFHYFNLLLVVAALLFLVIFPVHWHRIEARGLQNSGLRHAWLTGIIRYWIAVEIFNYGFAKILGTQFAPSYFKNDSTWSSLSGLDLTWNYFSYSYAMAVIIAGIQIVGSAFLLFRRTTILGIILLLPVMVNIVLIDIFYSIPYGALANAILFTLGLSYLLLLQWPAIKAFFVQSLPILPVIRLGGIKNVLRISLAAYAFAFIYYVTTTSAPGSLTGKWRVDQLVRHGDTAKVNDWLTDSMSWKNIYLEEYGRAVFNPNPYVVETGRAMAGTYLYERDKRTIKFELSSHTSAANTLYADVTMLTPGHMKWKLIRQKDTAFLLLTKIPVDIHR</sequence>
<dbReference type="Proteomes" id="UP000461730">
    <property type="component" value="Unassembled WGS sequence"/>
</dbReference>
<feature type="transmembrane region" description="Helical" evidence="1">
    <location>
        <begin position="181"/>
        <end position="201"/>
    </location>
</feature>
<feature type="transmembrane region" description="Helical" evidence="1">
    <location>
        <begin position="107"/>
        <end position="134"/>
    </location>
</feature>
<feature type="transmembrane region" description="Helical" evidence="1">
    <location>
        <begin position="207"/>
        <end position="229"/>
    </location>
</feature>
<proteinExistence type="predicted"/>